<proteinExistence type="predicted"/>
<evidence type="ECO:0000313" key="3">
    <source>
        <dbReference type="Proteomes" id="UP000070054"/>
    </source>
</evidence>
<dbReference type="PANTHER" id="PTHR24148">
    <property type="entry name" value="ANKYRIN REPEAT DOMAIN-CONTAINING PROTEIN 39 HOMOLOG-RELATED"/>
    <property type="match status" value="1"/>
</dbReference>
<evidence type="ECO:0000313" key="2">
    <source>
        <dbReference type="EMBL" id="KXH52608.1"/>
    </source>
</evidence>
<gene>
    <name evidence="2" type="ORF">CNYM01_01659</name>
</gene>
<dbReference type="PANTHER" id="PTHR24148:SF64">
    <property type="entry name" value="HETEROKARYON INCOMPATIBILITY DOMAIN-CONTAINING PROTEIN"/>
    <property type="match status" value="1"/>
</dbReference>
<keyword evidence="3" id="KW-1185">Reference proteome</keyword>
<dbReference type="AlphaFoldDB" id="A0A135TWS1"/>
<accession>A0A135TWS1</accession>
<feature type="domain" description="Heterokaryon incompatibility" evidence="1">
    <location>
        <begin position="43"/>
        <end position="137"/>
    </location>
</feature>
<protein>
    <recommendedName>
        <fullName evidence="1">Heterokaryon incompatibility domain-containing protein</fullName>
    </recommendedName>
</protein>
<comment type="caution">
    <text evidence="2">The sequence shown here is derived from an EMBL/GenBank/DDBJ whole genome shotgun (WGS) entry which is preliminary data.</text>
</comment>
<name>A0A135TWS1_9PEZI</name>
<evidence type="ECO:0000259" key="1">
    <source>
        <dbReference type="Pfam" id="PF06985"/>
    </source>
</evidence>
<dbReference type="InterPro" id="IPR010730">
    <property type="entry name" value="HET"/>
</dbReference>
<dbReference type="Proteomes" id="UP000070054">
    <property type="component" value="Unassembled WGS sequence"/>
</dbReference>
<dbReference type="InterPro" id="IPR052895">
    <property type="entry name" value="HetReg/Transcr_Mod"/>
</dbReference>
<sequence length="484" mass="55431">MCDSKIILGTHNLRSALRYLRFRSQVHSDSKNENIHFEDSNAKDEIHHFETSKFFWIDAICIDQDDVEEKQQQIPLMDRIYRTAESCLVWLGEADQWSSAALNLLFKIAMTEELVKAHERNLSERLRGSCWWNTKRLRILHDTRERGMWPRSRDGKLAFFGVRLLSPGRHATILHDHVYGILGLAAEFQCEPRGGQKPFLVDYIFTFSSCYIGNPNDVVLGGYHKTSQANTEYILQLLEFVIGIELDAQVLSNGQTPVPHVTGLFFTIFLAHTFHLSHNIPTPQTDGKCELDRNLIRYLQLINRLLELEPASRPFLPDPSKLLRAYYEISSKFRSMKQRQEAFVSVCAWQSIQDLMARAQETGLTFEVMGLVGDKPDEESIKAIIFGEFAMAKNLRNCIGSKTRRVCIGPKSSRYNDEIWMLHGLMLPAILRPLKDDPDKFQFIGNATVFGIEADIIGMGEEFAAMGMSTIPANFCWRWDVTVC</sequence>
<dbReference type="EMBL" id="JEMN01001001">
    <property type="protein sequence ID" value="KXH52608.1"/>
    <property type="molecule type" value="Genomic_DNA"/>
</dbReference>
<dbReference type="Pfam" id="PF06985">
    <property type="entry name" value="HET"/>
    <property type="match status" value="1"/>
</dbReference>
<reference evidence="2 3" key="1">
    <citation type="submission" date="2014-02" db="EMBL/GenBank/DDBJ databases">
        <title>The genome sequence of Colletotrichum nymphaeae SA-01.</title>
        <authorList>
            <person name="Baroncelli R."/>
            <person name="Thon M.R."/>
        </authorList>
    </citation>
    <scope>NUCLEOTIDE SEQUENCE [LARGE SCALE GENOMIC DNA]</scope>
    <source>
        <strain evidence="2 3">SA-01</strain>
    </source>
</reference>
<organism evidence="2 3">
    <name type="scientific">Colletotrichum nymphaeae SA-01</name>
    <dbReference type="NCBI Taxonomy" id="1460502"/>
    <lineage>
        <taxon>Eukaryota</taxon>
        <taxon>Fungi</taxon>
        <taxon>Dikarya</taxon>
        <taxon>Ascomycota</taxon>
        <taxon>Pezizomycotina</taxon>
        <taxon>Sordariomycetes</taxon>
        <taxon>Hypocreomycetidae</taxon>
        <taxon>Glomerellales</taxon>
        <taxon>Glomerellaceae</taxon>
        <taxon>Colletotrichum</taxon>
        <taxon>Colletotrichum acutatum species complex</taxon>
    </lineage>
</organism>